<dbReference type="InterPro" id="IPR018097">
    <property type="entry name" value="EGF_Ca-bd_CS"/>
</dbReference>
<dbReference type="AlphaFoldDB" id="A0A9D4K3Q3"/>
<dbReference type="PROSITE" id="PS01187">
    <property type="entry name" value="EGF_CA"/>
    <property type="match status" value="1"/>
</dbReference>
<dbReference type="SUPFAM" id="SSF57196">
    <property type="entry name" value="EGF/Laminin"/>
    <property type="match status" value="1"/>
</dbReference>
<dbReference type="PROSITE" id="PS50056">
    <property type="entry name" value="TYR_PHOSPHATASE_2"/>
    <property type="match status" value="1"/>
</dbReference>
<feature type="domain" description="Tyrosine-protein phosphatase" evidence="7">
    <location>
        <begin position="1"/>
        <end position="178"/>
    </location>
</feature>
<dbReference type="InterPro" id="IPR000152">
    <property type="entry name" value="EGF-type_Asp/Asn_hydroxyl_site"/>
</dbReference>
<dbReference type="InterPro" id="IPR000387">
    <property type="entry name" value="Tyr_Pase_dom"/>
</dbReference>
<dbReference type="SMART" id="SM00179">
    <property type="entry name" value="EGF_CA"/>
    <property type="match status" value="1"/>
</dbReference>
<evidence type="ECO:0000256" key="1">
    <source>
        <dbReference type="ARBA" id="ARBA00009580"/>
    </source>
</evidence>
<dbReference type="FunFam" id="3.90.190.10:FF:000185">
    <property type="entry name" value="Predicted protein"/>
    <property type="match status" value="1"/>
</dbReference>
<proteinExistence type="inferred from homology"/>
<keyword evidence="3" id="KW-0245">EGF-like domain</keyword>
<evidence type="ECO:0000256" key="2">
    <source>
        <dbReference type="ARBA" id="ARBA00013064"/>
    </source>
</evidence>
<accession>A0A9D4K3Q3</accession>
<dbReference type="EC" id="3.1.3.48" evidence="2"/>
<evidence type="ECO:0000256" key="6">
    <source>
        <dbReference type="ARBA" id="ARBA00023157"/>
    </source>
</evidence>
<dbReference type="PRINTS" id="PR00700">
    <property type="entry name" value="PRTYPHPHTASE"/>
</dbReference>
<reference evidence="9" key="1">
    <citation type="journal article" date="2019" name="bioRxiv">
        <title>The Genome of the Zebra Mussel, Dreissena polymorpha: A Resource for Invasive Species Research.</title>
        <authorList>
            <person name="McCartney M.A."/>
            <person name="Auch B."/>
            <person name="Kono T."/>
            <person name="Mallez S."/>
            <person name="Zhang Y."/>
            <person name="Obille A."/>
            <person name="Becker A."/>
            <person name="Abrahante J.E."/>
            <person name="Garbe J."/>
            <person name="Badalamenti J.P."/>
            <person name="Herman A."/>
            <person name="Mangelson H."/>
            <person name="Liachko I."/>
            <person name="Sullivan S."/>
            <person name="Sone E.D."/>
            <person name="Koren S."/>
            <person name="Silverstein K.A.T."/>
            <person name="Beckman K.B."/>
            <person name="Gohl D.M."/>
        </authorList>
    </citation>
    <scope>NUCLEOTIDE SEQUENCE</scope>
    <source>
        <strain evidence="9">Duluth1</strain>
        <tissue evidence="9">Whole animal</tissue>
    </source>
</reference>
<dbReference type="InterPro" id="IPR029021">
    <property type="entry name" value="Prot-tyrosine_phosphatase-like"/>
</dbReference>
<evidence type="ECO:0000256" key="5">
    <source>
        <dbReference type="ARBA" id="ARBA00022912"/>
    </source>
</evidence>
<dbReference type="GO" id="GO:0005509">
    <property type="term" value="F:calcium ion binding"/>
    <property type="evidence" value="ECO:0007669"/>
    <property type="project" value="InterPro"/>
</dbReference>
<dbReference type="Gene3D" id="2.10.25.10">
    <property type="entry name" value="Laminin"/>
    <property type="match status" value="1"/>
</dbReference>
<comment type="similarity">
    <text evidence="1">Belongs to the protein-tyrosine phosphatase family.</text>
</comment>
<dbReference type="CDD" id="cd00054">
    <property type="entry name" value="EGF_CA"/>
    <property type="match status" value="1"/>
</dbReference>
<keyword evidence="6" id="KW-1015">Disulfide bond</keyword>
<dbReference type="Pfam" id="PF07645">
    <property type="entry name" value="EGF_CA"/>
    <property type="match status" value="1"/>
</dbReference>
<dbReference type="SMART" id="SM00404">
    <property type="entry name" value="PTPc_motif"/>
    <property type="match status" value="1"/>
</dbReference>
<dbReference type="CDD" id="cd00047">
    <property type="entry name" value="PTPc"/>
    <property type="match status" value="1"/>
</dbReference>
<evidence type="ECO:0000256" key="3">
    <source>
        <dbReference type="ARBA" id="ARBA00022536"/>
    </source>
</evidence>
<sequence>MIVDFWRMIWQQSVEKIVMLTNLVESGTVKCLQYWPDELNGVCKYGRIAVKYVDVGEINDYNIRTFIITKGKEARTVLQFHFKTWPDKDVPDTTWCLVDFWRAVDTSDMTNKAPIVVHCSAGIGRTGTFIALDNLISQARIEHCVRPLQIVEALREQRVNMVQTKEQYEYLHEALAETLLMGTHHVLTRQFRSVYNYLIDKDSNLTTTRLEHQFELVKQSVENHHGKLQPVASQEAEYGKFELQPVASKGAEYGNIELQPVDSQGAEYGNIETIMAELKTNRANQERSRNQPVEINALAFNMKKGMLVISKPTKQHLASFWSRLEQLGSITVIDLASDALDKMLDVMLEEEDETRLAKGASVIKKSQHNGFVETTYSLKESTQGSLKKTIKHFAFISWRGTLPADRQSLLEMIDAVHTWQSEMTDDKPIVILDRQERNSAIDSDECSLREDVCVNSRCYNFPGGYRCSCNMGFARYTDEKSGIGH</sequence>
<dbReference type="Proteomes" id="UP000828390">
    <property type="component" value="Unassembled WGS sequence"/>
</dbReference>
<dbReference type="EMBL" id="JAIWYP010000004">
    <property type="protein sequence ID" value="KAH3832450.1"/>
    <property type="molecule type" value="Genomic_DNA"/>
</dbReference>
<dbReference type="GO" id="GO:0004725">
    <property type="term" value="F:protein tyrosine phosphatase activity"/>
    <property type="evidence" value="ECO:0007669"/>
    <property type="project" value="UniProtKB-EC"/>
</dbReference>
<evidence type="ECO:0000313" key="9">
    <source>
        <dbReference type="EMBL" id="KAH3832450.1"/>
    </source>
</evidence>
<dbReference type="InterPro" id="IPR050348">
    <property type="entry name" value="Protein-Tyr_Phosphatase"/>
</dbReference>
<dbReference type="PROSITE" id="PS50055">
    <property type="entry name" value="TYR_PHOSPHATASE_PTP"/>
    <property type="match status" value="2"/>
</dbReference>
<dbReference type="PANTHER" id="PTHR19134:SF562">
    <property type="entry name" value="PROTEIN-TYROSINE-PHOSPHATASE"/>
    <property type="match status" value="1"/>
</dbReference>
<dbReference type="PROSITE" id="PS00383">
    <property type="entry name" value="TYR_PHOSPHATASE_1"/>
    <property type="match status" value="1"/>
</dbReference>
<keyword evidence="5" id="KW-0904">Protein phosphatase</keyword>
<evidence type="ECO:0000259" key="7">
    <source>
        <dbReference type="PROSITE" id="PS50055"/>
    </source>
</evidence>
<evidence type="ECO:0000259" key="8">
    <source>
        <dbReference type="PROSITE" id="PS50056"/>
    </source>
</evidence>
<dbReference type="Pfam" id="PF00102">
    <property type="entry name" value="Y_phosphatase"/>
    <property type="match status" value="2"/>
</dbReference>
<protein>
    <recommendedName>
        <fullName evidence="2">protein-tyrosine-phosphatase</fullName>
        <ecNumber evidence="2">3.1.3.48</ecNumber>
    </recommendedName>
</protein>
<dbReference type="InterPro" id="IPR016130">
    <property type="entry name" value="Tyr_Pase_AS"/>
</dbReference>
<organism evidence="9 10">
    <name type="scientific">Dreissena polymorpha</name>
    <name type="common">Zebra mussel</name>
    <name type="synonym">Mytilus polymorpha</name>
    <dbReference type="NCBI Taxonomy" id="45954"/>
    <lineage>
        <taxon>Eukaryota</taxon>
        <taxon>Metazoa</taxon>
        <taxon>Spiralia</taxon>
        <taxon>Lophotrochozoa</taxon>
        <taxon>Mollusca</taxon>
        <taxon>Bivalvia</taxon>
        <taxon>Autobranchia</taxon>
        <taxon>Heteroconchia</taxon>
        <taxon>Euheterodonta</taxon>
        <taxon>Imparidentia</taxon>
        <taxon>Neoheterodontei</taxon>
        <taxon>Myida</taxon>
        <taxon>Dreissenoidea</taxon>
        <taxon>Dreissenidae</taxon>
        <taxon>Dreissena</taxon>
    </lineage>
</organism>
<evidence type="ECO:0000256" key="4">
    <source>
        <dbReference type="ARBA" id="ARBA00022801"/>
    </source>
</evidence>
<keyword evidence="10" id="KW-1185">Reference proteome</keyword>
<reference evidence="9" key="2">
    <citation type="submission" date="2020-11" db="EMBL/GenBank/DDBJ databases">
        <authorList>
            <person name="McCartney M.A."/>
            <person name="Auch B."/>
            <person name="Kono T."/>
            <person name="Mallez S."/>
            <person name="Becker A."/>
            <person name="Gohl D.M."/>
            <person name="Silverstein K.A.T."/>
            <person name="Koren S."/>
            <person name="Bechman K.B."/>
            <person name="Herman A."/>
            <person name="Abrahante J.E."/>
            <person name="Garbe J."/>
        </authorList>
    </citation>
    <scope>NUCLEOTIDE SEQUENCE</scope>
    <source>
        <strain evidence="9">Duluth1</strain>
        <tissue evidence="9">Whole animal</tissue>
    </source>
</reference>
<name>A0A9D4K3Q3_DREPO</name>
<comment type="caution">
    <text evidence="9">The sequence shown here is derived from an EMBL/GenBank/DDBJ whole genome shotgun (WGS) entry which is preliminary data.</text>
</comment>
<gene>
    <name evidence="9" type="ORF">DPMN_105738</name>
</gene>
<dbReference type="PANTHER" id="PTHR19134">
    <property type="entry name" value="RECEPTOR-TYPE TYROSINE-PROTEIN PHOSPHATASE"/>
    <property type="match status" value="1"/>
</dbReference>
<dbReference type="InterPro" id="IPR001881">
    <property type="entry name" value="EGF-like_Ca-bd_dom"/>
</dbReference>
<feature type="domain" description="Tyrosine-protein phosphatase" evidence="7">
    <location>
        <begin position="210"/>
        <end position="431"/>
    </location>
</feature>
<dbReference type="InterPro" id="IPR049883">
    <property type="entry name" value="NOTCH1_EGF-like"/>
</dbReference>
<dbReference type="InterPro" id="IPR003595">
    <property type="entry name" value="Tyr_Pase_cat"/>
</dbReference>
<evidence type="ECO:0000313" key="10">
    <source>
        <dbReference type="Proteomes" id="UP000828390"/>
    </source>
</evidence>
<dbReference type="InterPro" id="IPR000242">
    <property type="entry name" value="PTP_cat"/>
</dbReference>
<feature type="domain" description="Tyrosine specific protein phosphatases" evidence="8">
    <location>
        <begin position="98"/>
        <end position="169"/>
    </location>
</feature>
<dbReference type="Gene3D" id="3.90.190.10">
    <property type="entry name" value="Protein tyrosine phosphatase superfamily"/>
    <property type="match status" value="2"/>
</dbReference>
<dbReference type="SUPFAM" id="SSF52799">
    <property type="entry name" value="(Phosphotyrosine protein) phosphatases II"/>
    <property type="match status" value="2"/>
</dbReference>
<dbReference type="SMART" id="SM00194">
    <property type="entry name" value="PTPc"/>
    <property type="match status" value="1"/>
</dbReference>
<keyword evidence="4" id="KW-0378">Hydrolase</keyword>
<dbReference type="PROSITE" id="PS00010">
    <property type="entry name" value="ASX_HYDROXYL"/>
    <property type="match status" value="1"/>
</dbReference>